<protein>
    <submittedName>
        <fullName evidence="4">Uncharacterized protein LOC109721976</fullName>
    </submittedName>
</protein>
<reference evidence="4" key="2">
    <citation type="submission" date="2025-08" db="UniProtKB">
        <authorList>
            <consortium name="RefSeq"/>
        </authorList>
    </citation>
    <scope>IDENTIFICATION</scope>
    <source>
        <tissue evidence="4">Leaf</tissue>
    </source>
</reference>
<keyword evidence="3" id="KW-1185">Reference proteome</keyword>
<gene>
    <name evidence="4" type="primary">LOC109721976</name>
</gene>
<dbReference type="Proteomes" id="UP000515123">
    <property type="component" value="Linkage group 16"/>
</dbReference>
<feature type="compositionally biased region" description="Pro residues" evidence="1">
    <location>
        <begin position="180"/>
        <end position="191"/>
    </location>
</feature>
<dbReference type="PANTHER" id="PTHR46483">
    <property type="entry name" value="PHOSPHOLIPASE A1 PLIP2, CHLOROPLASTIC"/>
    <property type="match status" value="1"/>
</dbReference>
<dbReference type="RefSeq" id="XP_020105401.1">
    <property type="nucleotide sequence ID" value="XM_020249812.1"/>
</dbReference>
<name>A0A6P5G9U1_ANACO</name>
<feature type="domain" description="Fungal lipase-type" evidence="2">
    <location>
        <begin position="314"/>
        <end position="450"/>
    </location>
</feature>
<evidence type="ECO:0000256" key="1">
    <source>
        <dbReference type="SAM" id="MobiDB-lite"/>
    </source>
</evidence>
<feature type="region of interest" description="Disordered" evidence="1">
    <location>
        <begin position="231"/>
        <end position="250"/>
    </location>
</feature>
<evidence type="ECO:0000313" key="4">
    <source>
        <dbReference type="RefSeq" id="XP_020105401.1"/>
    </source>
</evidence>
<feature type="region of interest" description="Disordered" evidence="1">
    <location>
        <begin position="29"/>
        <end position="109"/>
    </location>
</feature>
<feature type="region of interest" description="Disordered" evidence="1">
    <location>
        <begin position="172"/>
        <end position="203"/>
    </location>
</feature>
<dbReference type="Gene3D" id="3.40.50.1820">
    <property type="entry name" value="alpha/beta hydrolase"/>
    <property type="match status" value="1"/>
</dbReference>
<feature type="compositionally biased region" description="Acidic residues" evidence="1">
    <location>
        <begin position="77"/>
        <end position="89"/>
    </location>
</feature>
<dbReference type="SUPFAM" id="SSF53474">
    <property type="entry name" value="alpha/beta-Hydrolases"/>
    <property type="match status" value="1"/>
</dbReference>
<dbReference type="GO" id="GO:0006629">
    <property type="term" value="P:lipid metabolic process"/>
    <property type="evidence" value="ECO:0007669"/>
    <property type="project" value="InterPro"/>
</dbReference>
<dbReference type="PANTHER" id="PTHR46483:SF1">
    <property type="entry name" value="PHOSPHOLIPASE A1 PLIP1, CHLOROPLASTIC"/>
    <property type="match status" value="1"/>
</dbReference>
<dbReference type="InterPro" id="IPR029058">
    <property type="entry name" value="AB_hydrolase_fold"/>
</dbReference>
<dbReference type="OrthoDB" id="438440at2759"/>
<proteinExistence type="predicted"/>
<dbReference type="InterPro" id="IPR043367">
    <property type="entry name" value="PLIP1/2/3"/>
</dbReference>
<accession>A0A6P5G9U1</accession>
<dbReference type="GO" id="GO:0008970">
    <property type="term" value="F:phospholipase A1 activity"/>
    <property type="evidence" value="ECO:0007669"/>
    <property type="project" value="InterPro"/>
</dbReference>
<evidence type="ECO:0000259" key="2">
    <source>
        <dbReference type="Pfam" id="PF01764"/>
    </source>
</evidence>
<dbReference type="GeneID" id="109721976"/>
<dbReference type="AlphaFoldDB" id="A0A6P5G9U1"/>
<organism evidence="3 4">
    <name type="scientific">Ananas comosus</name>
    <name type="common">Pineapple</name>
    <name type="synonym">Ananas ananas</name>
    <dbReference type="NCBI Taxonomy" id="4615"/>
    <lineage>
        <taxon>Eukaryota</taxon>
        <taxon>Viridiplantae</taxon>
        <taxon>Streptophyta</taxon>
        <taxon>Embryophyta</taxon>
        <taxon>Tracheophyta</taxon>
        <taxon>Spermatophyta</taxon>
        <taxon>Magnoliopsida</taxon>
        <taxon>Liliopsida</taxon>
        <taxon>Poales</taxon>
        <taxon>Bromeliaceae</taxon>
        <taxon>Bromelioideae</taxon>
        <taxon>Ananas</taxon>
    </lineage>
</organism>
<sequence length="621" mass="67805">MVAPRAAPLKGARSVGIFFPLQFPAPIVPHSAESLPLDSEESPDEGSGSGSERGRANWVERVLQVRTRWRGRQHKEEEEEEEDDDDDESCGVSYDSSSEEEEGRREWDRESFARVLGRVALAEARRFAQLALLCNLAYAIPAIKAEDLKKRYDLHFVTSSLEKKSVAAAIKSELETDSTRPPPPTPTPTPTPTRTGPEPRRPFRPSVAYEIAASAASYVRCRARGLLSLGEAPAPGPHPRRADENAAAVPTRGGGGRLSYKSEVAACVAASTVTAVVAAEEEARQEAAKDLRSPLSSPCEWFVCDDPATHTRCFIIQGSDSLASWQANLLFEPTTFKDTGVLVHRGIYEAAKGIYDQFVPEIEAHLRAHGDRARLRFSGHSLGGSLALLVSLMLLARGAAVRAAVLPVVTFGAPSVFCGGERVLGALGLDDGHLQAVIMHRDIVPRAFSCSYPNQAAMLLKRLNGAFRSHPCLNNERVLYSPLGKTYILQPDEKSSTPHPLLPDGAALYAIEERRGAKEEDAPLTTSKAAVASALRTFMNSPHPLETLSDPRAYGSDGTIRRDHESSNYAKALDALVKQQHVKPTVRWHAREHQWLPQQWWPPLVGMESPGLVAQEVISRS</sequence>
<evidence type="ECO:0000313" key="3">
    <source>
        <dbReference type="Proteomes" id="UP000515123"/>
    </source>
</evidence>
<dbReference type="Pfam" id="PF01764">
    <property type="entry name" value="Lipase_3"/>
    <property type="match status" value="1"/>
</dbReference>
<dbReference type="InterPro" id="IPR002921">
    <property type="entry name" value="Fungal_lipase-type"/>
</dbReference>
<dbReference type="CDD" id="cd00519">
    <property type="entry name" value="Lipase_3"/>
    <property type="match status" value="1"/>
</dbReference>
<reference evidence="3" key="1">
    <citation type="journal article" date="2015" name="Nat. Genet.">
        <title>The pineapple genome and the evolution of CAM photosynthesis.</title>
        <authorList>
            <person name="Ming R."/>
            <person name="VanBuren R."/>
            <person name="Wai C.M."/>
            <person name="Tang H."/>
            <person name="Schatz M.C."/>
            <person name="Bowers J.E."/>
            <person name="Lyons E."/>
            <person name="Wang M.L."/>
            <person name="Chen J."/>
            <person name="Biggers E."/>
            <person name="Zhang J."/>
            <person name="Huang L."/>
            <person name="Zhang L."/>
            <person name="Miao W."/>
            <person name="Zhang J."/>
            <person name="Ye Z."/>
            <person name="Miao C."/>
            <person name="Lin Z."/>
            <person name="Wang H."/>
            <person name="Zhou H."/>
            <person name="Yim W.C."/>
            <person name="Priest H.D."/>
            <person name="Zheng C."/>
            <person name="Woodhouse M."/>
            <person name="Edger P.P."/>
            <person name="Guyot R."/>
            <person name="Guo H.B."/>
            <person name="Guo H."/>
            <person name="Zheng G."/>
            <person name="Singh R."/>
            <person name="Sharma A."/>
            <person name="Min X."/>
            <person name="Zheng Y."/>
            <person name="Lee H."/>
            <person name="Gurtowski J."/>
            <person name="Sedlazeck F.J."/>
            <person name="Harkess A."/>
            <person name="McKain M.R."/>
            <person name="Liao Z."/>
            <person name="Fang J."/>
            <person name="Liu J."/>
            <person name="Zhang X."/>
            <person name="Zhang Q."/>
            <person name="Hu W."/>
            <person name="Qin Y."/>
            <person name="Wang K."/>
            <person name="Chen L.Y."/>
            <person name="Shirley N."/>
            <person name="Lin Y.R."/>
            <person name="Liu L.Y."/>
            <person name="Hernandez A.G."/>
            <person name="Wright C.L."/>
            <person name="Bulone V."/>
            <person name="Tuskan G.A."/>
            <person name="Heath K."/>
            <person name="Zee F."/>
            <person name="Moore P.H."/>
            <person name="Sunkar R."/>
            <person name="Leebens-Mack J.H."/>
            <person name="Mockler T."/>
            <person name="Bennetzen J.L."/>
            <person name="Freeling M."/>
            <person name="Sankoff D."/>
            <person name="Paterson A.H."/>
            <person name="Zhu X."/>
            <person name="Yang X."/>
            <person name="Smith J.A."/>
            <person name="Cushman J.C."/>
            <person name="Paull R.E."/>
            <person name="Yu Q."/>
        </authorList>
    </citation>
    <scope>NUCLEOTIDE SEQUENCE [LARGE SCALE GENOMIC DNA]</scope>
    <source>
        <strain evidence="3">cv. F153</strain>
    </source>
</reference>